<dbReference type="InterPro" id="IPR023614">
    <property type="entry name" value="Porin_dom_sf"/>
</dbReference>
<sequence length="402" mass="41167">MKKVLFASTALVALTGAASADVTLSGFAEMGIFDPGGFVVVDAVTAGGTTVVTGGSISEAETDIGFFTDIGVTFTLSGETDNGLVFGASIGLEEAQDGIANDVEDDFSVFLSGAFGTLTMGDTDGALDWALTEVAFAAGAIADDHTEHAGYNGNSGLDGLYDGQIVRYDYSFGNFGFAISAELNDSQDTFATATTGDGFFSPRDNDDVFGIGFKYDTSFGGTDLAFGLGYQMASIYFDDDSDSGPNAAQDIDVDALGASVTATFANGFTAGLSYVTYENHLPVQGANVAAFAGGDLPSAGVVGGRFLTPGEDTDHIGVGIGYSFGAFSVGVNYGQYDHDAGVEIEGYGIAANYDLGGGAIIQAGYGHSDISIPDLDGDPLDTTFDADSADADRFSLGVRMNF</sequence>
<proteinExistence type="predicted"/>
<evidence type="ECO:0000313" key="4">
    <source>
        <dbReference type="Proteomes" id="UP001243420"/>
    </source>
</evidence>
<organism evidence="3 4">
    <name type="scientific">Jannaschia ovalis</name>
    <dbReference type="NCBI Taxonomy" id="3038773"/>
    <lineage>
        <taxon>Bacteria</taxon>
        <taxon>Pseudomonadati</taxon>
        <taxon>Pseudomonadota</taxon>
        <taxon>Alphaproteobacteria</taxon>
        <taxon>Rhodobacterales</taxon>
        <taxon>Roseobacteraceae</taxon>
        <taxon>Jannaschia</taxon>
    </lineage>
</organism>
<keyword evidence="4" id="KW-1185">Reference proteome</keyword>
<dbReference type="Gene3D" id="2.40.160.10">
    <property type="entry name" value="Porin"/>
    <property type="match status" value="1"/>
</dbReference>
<evidence type="ECO:0000256" key="1">
    <source>
        <dbReference type="SAM" id="SignalP"/>
    </source>
</evidence>
<reference evidence="3 4" key="1">
    <citation type="submission" date="2023-04" db="EMBL/GenBank/DDBJ databases">
        <title>Jannaschia ovalis sp. nov., a marine bacterium isolated from sea tidal flat.</title>
        <authorList>
            <person name="Kwon D.Y."/>
            <person name="Kim J.-J."/>
        </authorList>
    </citation>
    <scope>NUCLEOTIDE SEQUENCE [LARGE SCALE GENOMIC DNA]</scope>
    <source>
        <strain evidence="3 4">GRR-S6-38</strain>
    </source>
</reference>
<dbReference type="InterPro" id="IPR033900">
    <property type="entry name" value="Gram_neg_porin_domain"/>
</dbReference>
<evidence type="ECO:0000259" key="2">
    <source>
        <dbReference type="Pfam" id="PF13609"/>
    </source>
</evidence>
<evidence type="ECO:0000313" key="3">
    <source>
        <dbReference type="EMBL" id="WGH77359.1"/>
    </source>
</evidence>
<dbReference type="EMBL" id="CP122537">
    <property type="protein sequence ID" value="WGH77359.1"/>
    <property type="molecule type" value="Genomic_DNA"/>
</dbReference>
<dbReference type="Proteomes" id="UP001243420">
    <property type="component" value="Chromosome"/>
</dbReference>
<name>A0ABY8L7X5_9RHOB</name>
<dbReference type="RefSeq" id="WP_279963933.1">
    <property type="nucleotide sequence ID" value="NZ_CP122537.1"/>
</dbReference>
<gene>
    <name evidence="3" type="ORF">P8627_09885</name>
</gene>
<dbReference type="SUPFAM" id="SSF56935">
    <property type="entry name" value="Porins"/>
    <property type="match status" value="1"/>
</dbReference>
<feature type="domain" description="Porin" evidence="2">
    <location>
        <begin position="7"/>
        <end position="369"/>
    </location>
</feature>
<dbReference type="Pfam" id="PF13609">
    <property type="entry name" value="Porin_4"/>
    <property type="match status" value="1"/>
</dbReference>
<feature type="signal peptide" evidence="1">
    <location>
        <begin position="1"/>
        <end position="20"/>
    </location>
</feature>
<protein>
    <submittedName>
        <fullName evidence="3">Porin</fullName>
    </submittedName>
</protein>
<keyword evidence="1" id="KW-0732">Signal</keyword>
<accession>A0ABY8L7X5</accession>
<feature type="chain" id="PRO_5047273875" evidence="1">
    <location>
        <begin position="21"/>
        <end position="402"/>
    </location>
</feature>